<name>A0A9D3S7A8_9TELE</name>
<keyword evidence="2" id="KW-1185">Reference proteome</keyword>
<proteinExistence type="predicted"/>
<protein>
    <submittedName>
        <fullName evidence="1">Uncharacterized protein</fullName>
    </submittedName>
</protein>
<sequence length="78" mass="8752">MASTSHDVVSEIQQLEGCLLNEPIPELQPPEQLAELEECLQLLMWCLDFNPETRPTFEHLARHDWFTGGSSGQSPDAS</sequence>
<evidence type="ECO:0000313" key="1">
    <source>
        <dbReference type="EMBL" id="KAG7313866.1"/>
    </source>
</evidence>
<dbReference type="AlphaFoldDB" id="A0A9D3S7A8"/>
<reference evidence="1 2" key="1">
    <citation type="submission" date="2021-06" db="EMBL/GenBank/DDBJ databases">
        <title>Chromosome-level genome assembly of the red-tail catfish (Hemibagrus wyckioides).</title>
        <authorList>
            <person name="Shao F."/>
        </authorList>
    </citation>
    <scope>NUCLEOTIDE SEQUENCE [LARGE SCALE GENOMIC DNA]</scope>
    <source>
        <strain evidence="1">EC202008001</strain>
        <tissue evidence="1">Blood</tissue>
    </source>
</reference>
<dbReference type="Gene3D" id="1.10.510.10">
    <property type="entry name" value="Transferase(Phosphotransferase) domain 1"/>
    <property type="match status" value="1"/>
</dbReference>
<dbReference type="EMBL" id="JAHKSW010000029">
    <property type="protein sequence ID" value="KAG7313866.1"/>
    <property type="molecule type" value="Genomic_DNA"/>
</dbReference>
<dbReference type="InterPro" id="IPR011009">
    <property type="entry name" value="Kinase-like_dom_sf"/>
</dbReference>
<evidence type="ECO:0000313" key="2">
    <source>
        <dbReference type="Proteomes" id="UP000824219"/>
    </source>
</evidence>
<organism evidence="1 2">
    <name type="scientific">Hemibagrus wyckioides</name>
    <dbReference type="NCBI Taxonomy" id="337641"/>
    <lineage>
        <taxon>Eukaryota</taxon>
        <taxon>Metazoa</taxon>
        <taxon>Chordata</taxon>
        <taxon>Craniata</taxon>
        <taxon>Vertebrata</taxon>
        <taxon>Euteleostomi</taxon>
        <taxon>Actinopterygii</taxon>
        <taxon>Neopterygii</taxon>
        <taxon>Teleostei</taxon>
        <taxon>Ostariophysi</taxon>
        <taxon>Siluriformes</taxon>
        <taxon>Bagridae</taxon>
        <taxon>Hemibagrus</taxon>
    </lineage>
</organism>
<dbReference type="SUPFAM" id="SSF56112">
    <property type="entry name" value="Protein kinase-like (PK-like)"/>
    <property type="match status" value="1"/>
</dbReference>
<gene>
    <name evidence="1" type="ORF">KOW79_022362</name>
</gene>
<accession>A0A9D3S7A8</accession>
<dbReference type="Proteomes" id="UP000824219">
    <property type="component" value="Linkage Group LG29"/>
</dbReference>
<comment type="caution">
    <text evidence="1">The sequence shown here is derived from an EMBL/GenBank/DDBJ whole genome shotgun (WGS) entry which is preliminary data.</text>
</comment>